<dbReference type="EMBL" id="CP117834">
    <property type="protein sequence ID" value="WDF02116.1"/>
    <property type="molecule type" value="Genomic_DNA"/>
</dbReference>
<dbReference type="Pfam" id="PF04634">
    <property type="entry name" value="YezG-like"/>
    <property type="match status" value="1"/>
</dbReference>
<evidence type="ECO:0000313" key="1">
    <source>
        <dbReference type="EMBL" id="WDF02116.1"/>
    </source>
</evidence>
<dbReference type="Proteomes" id="UP001215143">
    <property type="component" value="Chromosome"/>
</dbReference>
<evidence type="ECO:0000313" key="2">
    <source>
        <dbReference type="Proteomes" id="UP001215143"/>
    </source>
</evidence>
<sequence>MNEEEYSRLWNNLLDTMQELKKAFVANKQEPRTNFTMLVDNTGKINIDSSYEDLSNRDPHVKARPFTTIASSSNGCFS</sequence>
<accession>A0ABY7W242</accession>
<organism evidence="1 2">
    <name type="scientific">Shouchella hunanensis</name>
    <dbReference type="NCBI Taxonomy" id="766894"/>
    <lineage>
        <taxon>Bacteria</taxon>
        <taxon>Bacillati</taxon>
        <taxon>Bacillota</taxon>
        <taxon>Bacilli</taxon>
        <taxon>Bacillales</taxon>
        <taxon>Bacillaceae</taxon>
        <taxon>Shouchella</taxon>
    </lineage>
</organism>
<dbReference type="SUPFAM" id="SSF160424">
    <property type="entry name" value="BH3703-like"/>
    <property type="match status" value="1"/>
</dbReference>
<dbReference type="InterPro" id="IPR006728">
    <property type="entry name" value="YezG-like"/>
</dbReference>
<gene>
    <name evidence="1" type="ORF">PQ477_11330</name>
</gene>
<dbReference type="InterPro" id="IPR036170">
    <property type="entry name" value="YezG-like_sf"/>
</dbReference>
<keyword evidence="2" id="KW-1185">Reference proteome</keyword>
<dbReference type="RefSeq" id="WP_274271853.1">
    <property type="nucleotide sequence ID" value="NZ_CP117834.1"/>
</dbReference>
<dbReference type="Gene3D" id="3.30.500.20">
    <property type="entry name" value="BH3703-like domains"/>
    <property type="match status" value="1"/>
</dbReference>
<protein>
    <submittedName>
        <fullName evidence="1">DUF600 family protein</fullName>
    </submittedName>
</protein>
<name>A0ABY7W242_9BACI</name>
<reference evidence="1 2" key="1">
    <citation type="submission" date="2023-02" db="EMBL/GenBank/DDBJ databases">
        <authorList>
            <person name="Liu G."/>
        </authorList>
    </citation>
    <scope>NUCLEOTIDE SEQUENCE [LARGE SCALE GENOMIC DNA]</scope>
    <source>
        <strain evidence="1 2">DSM 23008</strain>
    </source>
</reference>
<proteinExistence type="predicted"/>